<accession>A0ABD1YFA5</accession>
<organism evidence="2 3">
    <name type="scientific">Riccia fluitans</name>
    <dbReference type="NCBI Taxonomy" id="41844"/>
    <lineage>
        <taxon>Eukaryota</taxon>
        <taxon>Viridiplantae</taxon>
        <taxon>Streptophyta</taxon>
        <taxon>Embryophyta</taxon>
        <taxon>Marchantiophyta</taxon>
        <taxon>Marchantiopsida</taxon>
        <taxon>Marchantiidae</taxon>
        <taxon>Marchantiales</taxon>
        <taxon>Ricciaceae</taxon>
        <taxon>Riccia</taxon>
    </lineage>
</organism>
<reference evidence="2 3" key="1">
    <citation type="submission" date="2024-09" db="EMBL/GenBank/DDBJ databases">
        <title>Chromosome-scale assembly of Riccia fluitans.</title>
        <authorList>
            <person name="Paukszto L."/>
            <person name="Sawicki J."/>
            <person name="Karawczyk K."/>
            <person name="Piernik-Szablinska J."/>
            <person name="Szczecinska M."/>
            <person name="Mazdziarz M."/>
        </authorList>
    </citation>
    <scope>NUCLEOTIDE SEQUENCE [LARGE SCALE GENOMIC DNA]</scope>
    <source>
        <strain evidence="2">Rf_01</strain>
        <tissue evidence="2">Aerial parts of the thallus</tissue>
    </source>
</reference>
<keyword evidence="3" id="KW-1185">Reference proteome</keyword>
<proteinExistence type="predicted"/>
<feature type="region of interest" description="Disordered" evidence="1">
    <location>
        <begin position="1"/>
        <end position="25"/>
    </location>
</feature>
<feature type="region of interest" description="Disordered" evidence="1">
    <location>
        <begin position="64"/>
        <end position="98"/>
    </location>
</feature>
<sequence>MWQSRPRESGRGRTQTGRMRIETDDKKLITKGQLIRYGPINADKKTKDSICGDRIEAARVKLLEETESSNGQRAKPKHNKHTTRKQRGNRPMQINTPE</sequence>
<evidence type="ECO:0000256" key="1">
    <source>
        <dbReference type="SAM" id="MobiDB-lite"/>
    </source>
</evidence>
<dbReference type="EMBL" id="JBHFFA010000004">
    <property type="protein sequence ID" value="KAL2629069.1"/>
    <property type="molecule type" value="Genomic_DNA"/>
</dbReference>
<evidence type="ECO:0000313" key="2">
    <source>
        <dbReference type="EMBL" id="KAL2629069.1"/>
    </source>
</evidence>
<name>A0ABD1YFA5_9MARC</name>
<protein>
    <submittedName>
        <fullName evidence="2">Uncharacterized protein</fullName>
    </submittedName>
</protein>
<feature type="compositionally biased region" description="Basic residues" evidence="1">
    <location>
        <begin position="74"/>
        <end position="88"/>
    </location>
</feature>
<comment type="caution">
    <text evidence="2">The sequence shown here is derived from an EMBL/GenBank/DDBJ whole genome shotgun (WGS) entry which is preliminary data.</text>
</comment>
<gene>
    <name evidence="2" type="ORF">R1flu_013755</name>
</gene>
<dbReference type="Proteomes" id="UP001605036">
    <property type="component" value="Unassembled WGS sequence"/>
</dbReference>
<evidence type="ECO:0000313" key="3">
    <source>
        <dbReference type="Proteomes" id="UP001605036"/>
    </source>
</evidence>
<feature type="compositionally biased region" description="Basic and acidic residues" evidence="1">
    <location>
        <begin position="1"/>
        <end position="11"/>
    </location>
</feature>
<dbReference type="AlphaFoldDB" id="A0ABD1YFA5"/>